<evidence type="ECO:0000313" key="4">
    <source>
        <dbReference type="Proteomes" id="UP001589613"/>
    </source>
</evidence>
<feature type="domain" description="Protein-glutamine gamma-glutamyltransferase-like C-terminal" evidence="2">
    <location>
        <begin position="145"/>
        <end position="214"/>
    </location>
</feature>
<evidence type="ECO:0000256" key="1">
    <source>
        <dbReference type="SAM" id="Phobius"/>
    </source>
</evidence>
<dbReference type="InterPro" id="IPR025403">
    <property type="entry name" value="TgpA-like_C"/>
</dbReference>
<dbReference type="Proteomes" id="UP001589613">
    <property type="component" value="Unassembled WGS sequence"/>
</dbReference>
<evidence type="ECO:0000313" key="3">
    <source>
        <dbReference type="EMBL" id="MFB9732395.1"/>
    </source>
</evidence>
<protein>
    <submittedName>
        <fullName evidence="3">DUF4129 domain-containing protein</fullName>
    </submittedName>
</protein>
<proteinExistence type="predicted"/>
<organism evidence="3 4">
    <name type="scientific">Ornithinimicrobium kibberense</name>
    <dbReference type="NCBI Taxonomy" id="282060"/>
    <lineage>
        <taxon>Bacteria</taxon>
        <taxon>Bacillati</taxon>
        <taxon>Actinomycetota</taxon>
        <taxon>Actinomycetes</taxon>
        <taxon>Micrococcales</taxon>
        <taxon>Ornithinimicrobiaceae</taxon>
        <taxon>Ornithinimicrobium</taxon>
    </lineage>
</organism>
<gene>
    <name evidence="3" type="ORF">ACFFN0_10095</name>
</gene>
<feature type="transmembrane region" description="Helical" evidence="1">
    <location>
        <begin position="79"/>
        <end position="100"/>
    </location>
</feature>
<reference evidence="3 4" key="1">
    <citation type="submission" date="2024-09" db="EMBL/GenBank/DDBJ databases">
        <authorList>
            <person name="Sun Q."/>
            <person name="Mori K."/>
        </authorList>
    </citation>
    <scope>NUCLEOTIDE SEQUENCE [LARGE SCALE GENOMIC DNA]</scope>
    <source>
        <strain evidence="3 4">JCM 12763</strain>
    </source>
</reference>
<dbReference type="Pfam" id="PF13559">
    <property type="entry name" value="DUF4129"/>
    <property type="match status" value="1"/>
</dbReference>
<accession>A0ABV5V3I5</accession>
<dbReference type="EMBL" id="JBHMAX010000019">
    <property type="protein sequence ID" value="MFB9732395.1"/>
    <property type="molecule type" value="Genomic_DNA"/>
</dbReference>
<keyword evidence="1" id="KW-1133">Transmembrane helix</keyword>
<keyword evidence="1" id="KW-0472">Membrane</keyword>
<sequence>MRRGSRSTVVAVLLTVAGLVLLLWGSGQGSSFVAEPQGTWGPPPIRLPELPDLVSVEQPGDEITDAEGAPEGAERVIDLVLLFYAAVVVAGVLLVLRALLRRDRRERDPVEEPDEELLALLDASGEEVRYRALTEGDPRNAVVACWVALEDAVDRSGLSTDPSETAAELTTRVLGRWQVDPPAIIDLSEAYREARFSRHPVTEEQRRAAVDALERIHADLRRRALAEQEAASAAADADAAGADR</sequence>
<name>A0ABV5V3I5_9MICO</name>
<dbReference type="RefSeq" id="WP_141338133.1">
    <property type="nucleotide sequence ID" value="NZ_JBHMAX010000019.1"/>
</dbReference>
<evidence type="ECO:0000259" key="2">
    <source>
        <dbReference type="Pfam" id="PF13559"/>
    </source>
</evidence>
<keyword evidence="4" id="KW-1185">Reference proteome</keyword>
<keyword evidence="1" id="KW-0812">Transmembrane</keyword>
<comment type="caution">
    <text evidence="3">The sequence shown here is derived from an EMBL/GenBank/DDBJ whole genome shotgun (WGS) entry which is preliminary data.</text>
</comment>